<keyword evidence="2" id="KW-1185">Reference proteome</keyword>
<dbReference type="OrthoDB" id="3270380at2759"/>
<proteinExistence type="predicted"/>
<dbReference type="AlphaFoldDB" id="A0A9P3GKU9"/>
<protein>
    <submittedName>
        <fullName evidence="1">Uncharacterized protein</fullName>
    </submittedName>
</protein>
<name>A0A9P3GKU9_9APHY</name>
<organism evidence="1 2">
    <name type="scientific">Phanerochaete sordida</name>
    <dbReference type="NCBI Taxonomy" id="48140"/>
    <lineage>
        <taxon>Eukaryota</taxon>
        <taxon>Fungi</taxon>
        <taxon>Dikarya</taxon>
        <taxon>Basidiomycota</taxon>
        <taxon>Agaricomycotina</taxon>
        <taxon>Agaricomycetes</taxon>
        <taxon>Polyporales</taxon>
        <taxon>Phanerochaetaceae</taxon>
        <taxon>Phanerochaete</taxon>
    </lineage>
</organism>
<sequence length="337" mass="38070">MPNQLAAGGLAAAAAERVRHQGLIPRVLASVESRQVERIRDWDVVSLIGLYRHSRLGRRIVQASFARRLETFFECFTDEPKVFREIMRSTVTVLSGSACVRFLRPTDDWEPGDFDFYCSYEGFPRFLAYVRGELGGRVVDHEMVSLQDEIRGGPPTAGRALVARGVCDRIRIVLDGVLLDVHRSATETPLTAVAHYTNTLLTNYVSADVFCIAYPWTFDDAVCIMTDESTPDSRMQEDRYTERGFKVVHAARSYWVDTMKYSCVPHGYCPRTERWFGDNGCILMRFGGREPDDGRLVDNRFTAMWINGGYPCQTDTCTVVRHRAVTAVSTADSRIPI</sequence>
<accession>A0A9P3GKU9</accession>
<comment type="caution">
    <text evidence="1">The sequence shown here is derived from an EMBL/GenBank/DDBJ whole genome shotgun (WGS) entry which is preliminary data.</text>
</comment>
<reference evidence="1 2" key="1">
    <citation type="submission" date="2021-08" db="EMBL/GenBank/DDBJ databases">
        <title>Draft Genome Sequence of Phanerochaete sordida strain YK-624.</title>
        <authorList>
            <person name="Mori T."/>
            <person name="Dohra H."/>
            <person name="Suzuki T."/>
            <person name="Kawagishi H."/>
            <person name="Hirai H."/>
        </authorList>
    </citation>
    <scope>NUCLEOTIDE SEQUENCE [LARGE SCALE GENOMIC DNA]</scope>
    <source>
        <strain evidence="1 2">YK-624</strain>
    </source>
</reference>
<dbReference type="Proteomes" id="UP000703269">
    <property type="component" value="Unassembled WGS sequence"/>
</dbReference>
<evidence type="ECO:0000313" key="1">
    <source>
        <dbReference type="EMBL" id="GJE97115.1"/>
    </source>
</evidence>
<dbReference type="EMBL" id="BPQB01000067">
    <property type="protein sequence ID" value="GJE97115.1"/>
    <property type="molecule type" value="Genomic_DNA"/>
</dbReference>
<evidence type="ECO:0000313" key="2">
    <source>
        <dbReference type="Proteomes" id="UP000703269"/>
    </source>
</evidence>
<gene>
    <name evidence="1" type="ORF">PsYK624_133260</name>
</gene>